<keyword evidence="4" id="KW-1185">Reference proteome</keyword>
<dbReference type="PROSITE" id="PS50222">
    <property type="entry name" value="EF_HAND_2"/>
    <property type="match status" value="2"/>
</dbReference>
<evidence type="ECO:0000313" key="4">
    <source>
        <dbReference type="Proteomes" id="UP001152523"/>
    </source>
</evidence>
<dbReference type="InterPro" id="IPR018247">
    <property type="entry name" value="EF_Hand_1_Ca_BS"/>
</dbReference>
<sequence>MAIKTYARTAPCESCEGKMDMTLEEFKKWIWKFDEDDDGRINRSELREAIRAAGLRFSWLKARQGMKAADGDGDGFIIDGDEFARLAAFAQAHFNIRIVSY</sequence>
<proteinExistence type="predicted"/>
<dbReference type="SUPFAM" id="SSF47473">
    <property type="entry name" value="EF-hand"/>
    <property type="match status" value="1"/>
</dbReference>
<organism evidence="3 4">
    <name type="scientific">Cuscuta epithymum</name>
    <dbReference type="NCBI Taxonomy" id="186058"/>
    <lineage>
        <taxon>Eukaryota</taxon>
        <taxon>Viridiplantae</taxon>
        <taxon>Streptophyta</taxon>
        <taxon>Embryophyta</taxon>
        <taxon>Tracheophyta</taxon>
        <taxon>Spermatophyta</taxon>
        <taxon>Magnoliopsida</taxon>
        <taxon>eudicotyledons</taxon>
        <taxon>Gunneridae</taxon>
        <taxon>Pentapetalae</taxon>
        <taxon>asterids</taxon>
        <taxon>lamiids</taxon>
        <taxon>Solanales</taxon>
        <taxon>Convolvulaceae</taxon>
        <taxon>Cuscuteae</taxon>
        <taxon>Cuscuta</taxon>
        <taxon>Cuscuta subgen. Cuscuta</taxon>
    </lineage>
</organism>
<evidence type="ECO:0000259" key="2">
    <source>
        <dbReference type="PROSITE" id="PS50222"/>
    </source>
</evidence>
<keyword evidence="1" id="KW-0106">Calcium</keyword>
<dbReference type="EMBL" id="CAMAPF010000065">
    <property type="protein sequence ID" value="CAH9090822.1"/>
    <property type="molecule type" value="Genomic_DNA"/>
</dbReference>
<protein>
    <recommendedName>
        <fullName evidence="2">EF-hand domain-containing protein</fullName>
    </recommendedName>
</protein>
<dbReference type="GO" id="GO:0005509">
    <property type="term" value="F:calcium ion binding"/>
    <property type="evidence" value="ECO:0007669"/>
    <property type="project" value="InterPro"/>
</dbReference>
<gene>
    <name evidence="3" type="ORF">CEPIT_LOCUS11448</name>
</gene>
<feature type="domain" description="EF-hand" evidence="2">
    <location>
        <begin position="57"/>
        <end position="93"/>
    </location>
</feature>
<accession>A0AAV0D5Q8</accession>
<feature type="domain" description="EF-hand" evidence="2">
    <location>
        <begin position="21"/>
        <end position="56"/>
    </location>
</feature>
<dbReference type="Proteomes" id="UP001152523">
    <property type="component" value="Unassembled WGS sequence"/>
</dbReference>
<name>A0AAV0D5Q8_9ASTE</name>
<dbReference type="InterPro" id="IPR011992">
    <property type="entry name" value="EF-hand-dom_pair"/>
</dbReference>
<comment type="caution">
    <text evidence="3">The sequence shown here is derived from an EMBL/GenBank/DDBJ whole genome shotgun (WGS) entry which is preliminary data.</text>
</comment>
<evidence type="ECO:0000256" key="1">
    <source>
        <dbReference type="ARBA" id="ARBA00022837"/>
    </source>
</evidence>
<dbReference type="PROSITE" id="PS00018">
    <property type="entry name" value="EF_HAND_1"/>
    <property type="match status" value="1"/>
</dbReference>
<dbReference type="Gene3D" id="1.10.238.10">
    <property type="entry name" value="EF-hand"/>
    <property type="match status" value="1"/>
</dbReference>
<dbReference type="CDD" id="cd00051">
    <property type="entry name" value="EFh"/>
    <property type="match status" value="1"/>
</dbReference>
<reference evidence="3" key="1">
    <citation type="submission" date="2022-07" db="EMBL/GenBank/DDBJ databases">
        <authorList>
            <person name="Macas J."/>
            <person name="Novak P."/>
            <person name="Neumann P."/>
        </authorList>
    </citation>
    <scope>NUCLEOTIDE SEQUENCE</scope>
</reference>
<evidence type="ECO:0000313" key="3">
    <source>
        <dbReference type="EMBL" id="CAH9090822.1"/>
    </source>
</evidence>
<dbReference type="InterPro" id="IPR002048">
    <property type="entry name" value="EF_hand_dom"/>
</dbReference>
<dbReference type="AlphaFoldDB" id="A0AAV0D5Q8"/>